<keyword evidence="3" id="KW-1185">Reference proteome</keyword>
<proteinExistence type="predicted"/>
<dbReference type="InterPro" id="IPR015943">
    <property type="entry name" value="WD40/YVTN_repeat-like_dom_sf"/>
</dbReference>
<dbReference type="Proteomes" id="UP000281028">
    <property type="component" value="Unassembled WGS sequence"/>
</dbReference>
<evidence type="ECO:0000313" key="2">
    <source>
        <dbReference type="EMBL" id="NSL86833.1"/>
    </source>
</evidence>
<feature type="domain" description="Pyrrolo-quinoline quinone repeat" evidence="1">
    <location>
        <begin position="145"/>
        <end position="261"/>
    </location>
</feature>
<evidence type="ECO:0000313" key="3">
    <source>
        <dbReference type="Proteomes" id="UP000281028"/>
    </source>
</evidence>
<comment type="caution">
    <text evidence="2">The sequence shown here is derived from an EMBL/GenBank/DDBJ whole genome shotgun (WGS) entry which is preliminary data.</text>
</comment>
<dbReference type="InterPro" id="IPR011047">
    <property type="entry name" value="Quinoprotein_ADH-like_sf"/>
</dbReference>
<dbReference type="Gene3D" id="2.130.10.10">
    <property type="entry name" value="YVTN repeat-like/Quinoprotein amine dehydrogenase"/>
    <property type="match status" value="2"/>
</dbReference>
<dbReference type="AlphaFoldDB" id="A0A3S1CXR1"/>
<name>A0A3S1CXR1_9BACT</name>
<dbReference type="SUPFAM" id="SSF82171">
    <property type="entry name" value="DPP6 N-terminal domain-like"/>
    <property type="match status" value="1"/>
</dbReference>
<organism evidence="2 3">
    <name type="scientific">Chitinophaga solisilvae</name>
    <dbReference type="NCBI Taxonomy" id="1233460"/>
    <lineage>
        <taxon>Bacteria</taxon>
        <taxon>Pseudomonadati</taxon>
        <taxon>Bacteroidota</taxon>
        <taxon>Chitinophagia</taxon>
        <taxon>Chitinophagales</taxon>
        <taxon>Chitinophagaceae</taxon>
        <taxon>Chitinophaga</taxon>
    </lineage>
</organism>
<protein>
    <submittedName>
        <fullName evidence="2">PQQ-binding-like beta-propeller repeat protein</fullName>
    </submittedName>
</protein>
<dbReference type="OrthoDB" id="7012117at2"/>
<sequence length="411" mass="45767">MKVLSLFAVLLLLAAPAAVAQQLGHTASRANHFNSPDLPDSPAVKWKFRTMGKVVSSPVIHKNILLTGSADSCMYALDKHSGRQLWKFRSGGEITSSVACDSTALYFLSTDGYLYALEIQSGRVLWKFRTRGERRTDAWDYFLSSPTVHKRVVYVGSSDSSIYAVDARNGRLQWEYRTGGPVHASPVVADNMVLAGSYDGYFYALGTDGSLRWKFDTMGGRYFPTGEVQFHAVTIDSTVYFCSRDFNLYALHLRTGKGLWVYHEPGSWTSVPALSGEQLLVSTSDTHRALSFDENGILQWKSEVRLNAFGAIASTGHYGYMGSLDGRMHKINLRTGHTVTIFTTLASRLQGPRFFDSATDALHRDLMARYNNDFIRMYGDFLDMGSILSSPWLDNGVLYFGSTDGFIYALE</sequence>
<dbReference type="InterPro" id="IPR018391">
    <property type="entry name" value="PQQ_b-propeller_rpt"/>
</dbReference>
<reference evidence="2" key="1">
    <citation type="submission" date="2020-05" db="EMBL/GenBank/DDBJ databases">
        <title>Chitinophaga laudate sp. nov., isolated from a tropical peat swamp.</title>
        <authorList>
            <person name="Goh C.B.S."/>
            <person name="Lee M.S."/>
            <person name="Parimannan S."/>
            <person name="Pasbakhsh P."/>
            <person name="Yule C.M."/>
            <person name="Rajandas H."/>
            <person name="Loke S."/>
            <person name="Croft L."/>
            <person name="Tan J.B.L."/>
        </authorList>
    </citation>
    <scope>NUCLEOTIDE SEQUENCE</scope>
    <source>
        <strain evidence="2">Mgbs1</strain>
    </source>
</reference>
<dbReference type="Pfam" id="PF13360">
    <property type="entry name" value="PQQ_2"/>
    <property type="match status" value="2"/>
</dbReference>
<gene>
    <name evidence="2" type="ORF">ECE50_008330</name>
</gene>
<accession>A0A3S1CXR1</accession>
<evidence type="ECO:0000259" key="1">
    <source>
        <dbReference type="Pfam" id="PF13360"/>
    </source>
</evidence>
<dbReference type="EMBL" id="RIAR02000001">
    <property type="protein sequence ID" value="NSL86833.1"/>
    <property type="molecule type" value="Genomic_DNA"/>
</dbReference>
<dbReference type="PANTHER" id="PTHR34512">
    <property type="entry name" value="CELL SURFACE PROTEIN"/>
    <property type="match status" value="1"/>
</dbReference>
<feature type="domain" description="Pyrrolo-quinoline quinone repeat" evidence="1">
    <location>
        <begin position="43"/>
        <end position="137"/>
    </location>
</feature>
<dbReference type="SMART" id="SM00564">
    <property type="entry name" value="PQQ"/>
    <property type="match status" value="6"/>
</dbReference>
<dbReference type="PANTHER" id="PTHR34512:SF30">
    <property type="entry name" value="OUTER MEMBRANE PROTEIN ASSEMBLY FACTOR BAMB"/>
    <property type="match status" value="1"/>
</dbReference>
<dbReference type="Gene3D" id="2.40.10.480">
    <property type="match status" value="1"/>
</dbReference>
<dbReference type="InterPro" id="IPR002372">
    <property type="entry name" value="PQQ_rpt_dom"/>
</dbReference>
<dbReference type="SUPFAM" id="SSF50998">
    <property type="entry name" value="Quinoprotein alcohol dehydrogenase-like"/>
    <property type="match status" value="1"/>
</dbReference>